<dbReference type="CDD" id="cd01093">
    <property type="entry name" value="CRIB_PAK_like"/>
    <property type="match status" value="1"/>
</dbReference>
<dbReference type="Gene3D" id="1.10.510.10">
    <property type="entry name" value="Transferase(Phosphotransferase) domain 1"/>
    <property type="match status" value="1"/>
</dbReference>
<dbReference type="PANTHER" id="PTHR45832:SF22">
    <property type="entry name" value="SERINE_THREONINE-PROTEIN KINASE SAMKA-RELATED"/>
    <property type="match status" value="1"/>
</dbReference>
<dbReference type="InterPro" id="IPR011009">
    <property type="entry name" value="Kinase-like_dom_sf"/>
</dbReference>
<dbReference type="RefSeq" id="XP_011429199.1">
    <property type="nucleotide sequence ID" value="XM_011430897.4"/>
</dbReference>
<dbReference type="PROSITE" id="PS50108">
    <property type="entry name" value="CRIB"/>
    <property type="match status" value="1"/>
</dbReference>
<dbReference type="GO" id="GO:0005524">
    <property type="term" value="F:ATP binding"/>
    <property type="evidence" value="ECO:0007669"/>
    <property type="project" value="UniProtKB-UniRule"/>
</dbReference>
<dbReference type="GO" id="GO:0030054">
    <property type="term" value="C:cell junction"/>
    <property type="evidence" value="ECO:0007669"/>
    <property type="project" value="UniProtKB-ARBA"/>
</dbReference>
<dbReference type="FunFam" id="1.10.510.10:FF:000011">
    <property type="entry name" value="Non-specific serine/threonine protein kinase"/>
    <property type="match status" value="1"/>
</dbReference>
<dbReference type="InterPro" id="IPR008271">
    <property type="entry name" value="Ser/Thr_kinase_AS"/>
</dbReference>
<dbReference type="SMART" id="SM00220">
    <property type="entry name" value="S_TKc"/>
    <property type="match status" value="1"/>
</dbReference>
<protein>
    <recommendedName>
        <fullName evidence="4">non-specific serine/threonine protein kinase</fullName>
        <ecNumber evidence="4">2.7.11.1</ecNumber>
    </recommendedName>
</protein>
<evidence type="ECO:0000256" key="18">
    <source>
        <dbReference type="SAM" id="MobiDB-lite"/>
    </source>
</evidence>
<dbReference type="GO" id="GO:0004674">
    <property type="term" value="F:protein serine/threonine kinase activity"/>
    <property type="evidence" value="ECO:0007669"/>
    <property type="project" value="UniProtKB-KW"/>
</dbReference>
<dbReference type="OrthoDB" id="2914378at2759"/>
<dbReference type="EC" id="2.7.11.1" evidence="4"/>
<dbReference type="Gene3D" id="3.30.200.20">
    <property type="entry name" value="Phosphorylase Kinase, domain 1"/>
    <property type="match status" value="1"/>
</dbReference>
<dbReference type="InterPro" id="IPR000719">
    <property type="entry name" value="Prot_kinase_dom"/>
</dbReference>
<keyword evidence="22" id="KW-1185">Reference proteome</keyword>
<dbReference type="GO" id="GO:0016477">
    <property type="term" value="P:cell migration"/>
    <property type="evidence" value="ECO:0007669"/>
    <property type="project" value="UniProtKB-ARBA"/>
</dbReference>
<evidence type="ECO:0000256" key="15">
    <source>
        <dbReference type="ARBA" id="ARBA00047899"/>
    </source>
</evidence>
<dbReference type="GO" id="GO:0005886">
    <property type="term" value="C:plasma membrane"/>
    <property type="evidence" value="ECO:0007669"/>
    <property type="project" value="UniProtKB-ARBA"/>
</dbReference>
<accession>A0A8W8ISJ6</accession>
<keyword evidence="12 17" id="KW-0067">ATP-binding</keyword>
<dbReference type="InterPro" id="IPR036936">
    <property type="entry name" value="CRIB_dom_sf"/>
</dbReference>
<dbReference type="EnsemblMetazoa" id="G15391.6">
    <property type="protein sequence ID" value="G15391.6:cds"/>
    <property type="gene ID" value="G15391"/>
</dbReference>
<dbReference type="InterPro" id="IPR000095">
    <property type="entry name" value="CRIB_dom"/>
</dbReference>
<comment type="catalytic activity">
    <reaction evidence="15">
        <text>L-threonyl-[protein] + ATP = O-phospho-L-threonyl-[protein] + ADP + H(+)</text>
        <dbReference type="Rhea" id="RHEA:46608"/>
        <dbReference type="Rhea" id="RHEA-COMP:11060"/>
        <dbReference type="Rhea" id="RHEA-COMP:11605"/>
        <dbReference type="ChEBI" id="CHEBI:15378"/>
        <dbReference type="ChEBI" id="CHEBI:30013"/>
        <dbReference type="ChEBI" id="CHEBI:30616"/>
        <dbReference type="ChEBI" id="CHEBI:61977"/>
        <dbReference type="ChEBI" id="CHEBI:456216"/>
        <dbReference type="EC" id="2.7.11.1"/>
    </reaction>
</comment>
<dbReference type="SMART" id="SM00285">
    <property type="entry name" value="PBD"/>
    <property type="match status" value="1"/>
</dbReference>
<evidence type="ECO:0000256" key="7">
    <source>
        <dbReference type="ARBA" id="ARBA00022527"/>
    </source>
</evidence>
<feature type="compositionally biased region" description="Basic and acidic residues" evidence="18">
    <location>
        <begin position="33"/>
        <end position="42"/>
    </location>
</feature>
<evidence type="ECO:0000256" key="5">
    <source>
        <dbReference type="ARBA" id="ARBA00022473"/>
    </source>
</evidence>
<evidence type="ECO:0000256" key="16">
    <source>
        <dbReference type="ARBA" id="ARBA00048679"/>
    </source>
</evidence>
<dbReference type="InterPro" id="IPR051931">
    <property type="entry name" value="PAK3-like"/>
</dbReference>
<name>A0A8W8ISJ6_MAGGI</name>
<evidence type="ECO:0000256" key="8">
    <source>
        <dbReference type="ARBA" id="ARBA00022553"/>
    </source>
</evidence>
<dbReference type="SUPFAM" id="SSF47912">
    <property type="entry name" value="Wiscott-Aldrich syndrome protein, WASP, C-terminal domain"/>
    <property type="match status" value="1"/>
</dbReference>
<feature type="binding site" evidence="17">
    <location>
        <position position="270"/>
    </location>
    <ligand>
        <name>ATP</name>
        <dbReference type="ChEBI" id="CHEBI:30616"/>
    </ligand>
</feature>
<evidence type="ECO:0000256" key="17">
    <source>
        <dbReference type="PROSITE-ProRule" id="PRU10141"/>
    </source>
</evidence>
<dbReference type="GO" id="GO:0005856">
    <property type="term" value="C:cytoskeleton"/>
    <property type="evidence" value="ECO:0007669"/>
    <property type="project" value="UniProtKB-SubCell"/>
</dbReference>
<evidence type="ECO:0000313" key="21">
    <source>
        <dbReference type="EnsemblMetazoa" id="G15391.6:cds"/>
    </source>
</evidence>
<dbReference type="AlphaFoldDB" id="A0A8W8ISJ6"/>
<organism evidence="21 22">
    <name type="scientific">Magallana gigas</name>
    <name type="common">Pacific oyster</name>
    <name type="synonym">Crassostrea gigas</name>
    <dbReference type="NCBI Taxonomy" id="29159"/>
    <lineage>
        <taxon>Eukaryota</taxon>
        <taxon>Metazoa</taxon>
        <taxon>Spiralia</taxon>
        <taxon>Lophotrochozoa</taxon>
        <taxon>Mollusca</taxon>
        <taxon>Bivalvia</taxon>
        <taxon>Autobranchia</taxon>
        <taxon>Pteriomorphia</taxon>
        <taxon>Ostreida</taxon>
        <taxon>Ostreoidea</taxon>
        <taxon>Ostreidae</taxon>
        <taxon>Magallana</taxon>
    </lineage>
</organism>
<keyword evidence="9" id="KW-0808">Transferase</keyword>
<evidence type="ECO:0000256" key="1">
    <source>
        <dbReference type="ARBA" id="ARBA00004245"/>
    </source>
</evidence>
<dbReference type="FunFam" id="3.90.810.10:FF:000005">
    <property type="entry name" value="Non-specific serine/threonine protein kinase"/>
    <property type="match status" value="1"/>
</dbReference>
<evidence type="ECO:0000256" key="3">
    <source>
        <dbReference type="ARBA" id="ARBA00008874"/>
    </source>
</evidence>
<dbReference type="PROSITE" id="PS00108">
    <property type="entry name" value="PROTEIN_KINASE_ST"/>
    <property type="match status" value="1"/>
</dbReference>
<dbReference type="Gene3D" id="3.90.810.10">
    <property type="entry name" value="CRIB domain"/>
    <property type="match status" value="1"/>
</dbReference>
<dbReference type="GO" id="GO:0034329">
    <property type="term" value="P:cell junction assembly"/>
    <property type="evidence" value="ECO:0007669"/>
    <property type="project" value="UniProtKB-ARBA"/>
</dbReference>
<dbReference type="PANTHER" id="PTHR45832">
    <property type="entry name" value="SERINE/THREONINE-PROTEIN KINASE SAMKA-RELATED-RELATED"/>
    <property type="match status" value="1"/>
</dbReference>
<sequence>MSDSFDEGEKPPAPPVRHTSTMRDGNLPQENKPLPKEPDERKKTKTPKSSNSKKLKENEKPIISNPSNFEHTVHVGFDPHTGEFTGMPESWAKLLSQSNISKMEQKKNPQAVLDVLNYYDATNKEQQEPKMKYMTNIKPPSADSMRPTLSDKFSNNVVISPKVEQATHASEEEEEEAPPPVATRPDKTKSIYTKPIEIEEKTNGAIATNKNDKPKKRKMTDEEILEKLRTIVTIGDPNRKYTKMEKIGQGASGTVYIAIEVATGREVAIKTMNLSQQPKKELIINEILVMRENQNPNIVNYLDSYLVGEELWVVMEYLAGGSLTDVVTETCMDEGQIAAVCRECLQALEFLHENQVIHRDIKSDNILLGMDGSVKLTDFGFCAQLSPEQSKRSTMVGTPYWMAPEVVTRKQYGPKVDIWSLGVMAIEMIEGEPPYLNENPLRALYLIATNGKPEIKEKHKLSPVFQDLLDKCLEVDVEKRASASELLKHPFLRLAKPLANLQPLILAAKEAQKGH</sequence>
<dbReference type="GO" id="GO:0009791">
    <property type="term" value="P:post-embryonic development"/>
    <property type="evidence" value="ECO:0007669"/>
    <property type="project" value="UniProtKB-ARBA"/>
</dbReference>
<evidence type="ECO:0000256" key="6">
    <source>
        <dbReference type="ARBA" id="ARBA00022490"/>
    </source>
</evidence>
<dbReference type="EnsemblMetazoa" id="G15391.8">
    <property type="protein sequence ID" value="G15391.8:cds"/>
    <property type="gene ID" value="G15391"/>
</dbReference>
<evidence type="ECO:0000256" key="2">
    <source>
        <dbReference type="ARBA" id="ARBA00004316"/>
    </source>
</evidence>
<evidence type="ECO:0000313" key="22">
    <source>
        <dbReference type="Proteomes" id="UP000005408"/>
    </source>
</evidence>
<keyword evidence="7" id="KW-0723">Serine/threonine-protein kinase</keyword>
<dbReference type="PROSITE" id="PS50011">
    <property type="entry name" value="PROTEIN_KINASE_DOM"/>
    <property type="match status" value="1"/>
</dbReference>
<dbReference type="GO" id="GO:0042995">
    <property type="term" value="C:cell projection"/>
    <property type="evidence" value="ECO:0007669"/>
    <property type="project" value="UniProtKB-SubCell"/>
</dbReference>
<keyword evidence="10 17" id="KW-0547">Nucleotide-binding</keyword>
<keyword evidence="6" id="KW-0963">Cytoplasm</keyword>
<keyword evidence="11" id="KW-0418">Kinase</keyword>
<keyword evidence="8" id="KW-0597">Phosphoprotein</keyword>
<proteinExistence type="inferred from homology"/>
<dbReference type="Pfam" id="PF00069">
    <property type="entry name" value="Pkinase"/>
    <property type="match status" value="1"/>
</dbReference>
<dbReference type="SUPFAM" id="SSF56112">
    <property type="entry name" value="Protein kinase-like (PK-like)"/>
    <property type="match status" value="1"/>
</dbReference>
<dbReference type="PROSITE" id="PS00107">
    <property type="entry name" value="PROTEIN_KINASE_ATP"/>
    <property type="match status" value="1"/>
</dbReference>
<dbReference type="InterPro" id="IPR033923">
    <property type="entry name" value="PAK_BD"/>
</dbReference>
<dbReference type="GO" id="GO:0005829">
    <property type="term" value="C:cytosol"/>
    <property type="evidence" value="ECO:0007669"/>
    <property type="project" value="UniProtKB-ARBA"/>
</dbReference>
<keyword evidence="14" id="KW-0966">Cell projection</keyword>
<evidence type="ECO:0000256" key="12">
    <source>
        <dbReference type="ARBA" id="ARBA00022840"/>
    </source>
</evidence>
<dbReference type="FunFam" id="3.30.200.20:FF:000705">
    <property type="entry name" value="Non-specific serine/threonine protein kinase"/>
    <property type="match status" value="1"/>
</dbReference>
<evidence type="ECO:0000259" key="19">
    <source>
        <dbReference type="PROSITE" id="PS50011"/>
    </source>
</evidence>
<dbReference type="GO" id="GO:0009887">
    <property type="term" value="P:animal organ morphogenesis"/>
    <property type="evidence" value="ECO:0007669"/>
    <property type="project" value="UniProtKB-ARBA"/>
</dbReference>
<dbReference type="Proteomes" id="UP000005408">
    <property type="component" value="Unassembled WGS sequence"/>
</dbReference>
<evidence type="ECO:0000256" key="4">
    <source>
        <dbReference type="ARBA" id="ARBA00012513"/>
    </source>
</evidence>
<evidence type="ECO:0000259" key="20">
    <source>
        <dbReference type="PROSITE" id="PS50108"/>
    </source>
</evidence>
<evidence type="ECO:0000256" key="11">
    <source>
        <dbReference type="ARBA" id="ARBA00022777"/>
    </source>
</evidence>
<feature type="region of interest" description="Disordered" evidence="18">
    <location>
        <begin position="164"/>
        <end position="187"/>
    </location>
</feature>
<dbReference type="Pfam" id="PF00786">
    <property type="entry name" value="PBD"/>
    <property type="match status" value="1"/>
</dbReference>
<comment type="catalytic activity">
    <reaction evidence="16">
        <text>L-seryl-[protein] + ATP = O-phospho-L-seryl-[protein] + ADP + H(+)</text>
        <dbReference type="Rhea" id="RHEA:17989"/>
        <dbReference type="Rhea" id="RHEA-COMP:9863"/>
        <dbReference type="Rhea" id="RHEA-COMP:11604"/>
        <dbReference type="ChEBI" id="CHEBI:15378"/>
        <dbReference type="ChEBI" id="CHEBI:29999"/>
        <dbReference type="ChEBI" id="CHEBI:30616"/>
        <dbReference type="ChEBI" id="CHEBI:83421"/>
        <dbReference type="ChEBI" id="CHEBI:456216"/>
        <dbReference type="EC" id="2.7.11.1"/>
    </reaction>
</comment>
<evidence type="ECO:0000256" key="10">
    <source>
        <dbReference type="ARBA" id="ARBA00022741"/>
    </source>
</evidence>
<dbReference type="GeneID" id="105329587"/>
<dbReference type="InterPro" id="IPR017441">
    <property type="entry name" value="Protein_kinase_ATP_BS"/>
</dbReference>
<dbReference type="CDD" id="cd06647">
    <property type="entry name" value="STKc_PAK_I"/>
    <property type="match status" value="1"/>
</dbReference>
<dbReference type="GO" id="GO:0007411">
    <property type="term" value="P:axon guidance"/>
    <property type="evidence" value="ECO:0007669"/>
    <property type="project" value="UniProtKB-ARBA"/>
</dbReference>
<comment type="subcellular location">
    <subcellularLocation>
        <location evidence="2">Cell projection</location>
    </subcellularLocation>
    <subcellularLocation>
        <location evidence="1">Cytoplasm</location>
        <location evidence="1">Cytoskeleton</location>
    </subcellularLocation>
</comment>
<keyword evidence="13" id="KW-0206">Cytoskeleton</keyword>
<reference evidence="21" key="1">
    <citation type="submission" date="2022-08" db="UniProtKB">
        <authorList>
            <consortium name="EnsemblMetazoa"/>
        </authorList>
    </citation>
    <scope>IDENTIFICATION</scope>
    <source>
        <strain evidence="21">05x7-T-G4-1.051#20</strain>
    </source>
</reference>
<feature type="domain" description="CRIB" evidence="20">
    <location>
        <begin position="63"/>
        <end position="76"/>
    </location>
</feature>
<dbReference type="GO" id="GO:0007015">
    <property type="term" value="P:actin filament organization"/>
    <property type="evidence" value="ECO:0007669"/>
    <property type="project" value="InterPro"/>
</dbReference>
<evidence type="ECO:0000256" key="14">
    <source>
        <dbReference type="ARBA" id="ARBA00023273"/>
    </source>
</evidence>
<feature type="region of interest" description="Disordered" evidence="18">
    <location>
        <begin position="1"/>
        <end position="87"/>
    </location>
</feature>
<dbReference type="InterPro" id="IPR011026">
    <property type="entry name" value="WAS_C"/>
</dbReference>
<evidence type="ECO:0000256" key="9">
    <source>
        <dbReference type="ARBA" id="ARBA00022679"/>
    </source>
</evidence>
<feature type="domain" description="Protein kinase" evidence="19">
    <location>
        <begin position="241"/>
        <end position="492"/>
    </location>
</feature>
<evidence type="ECO:0000256" key="13">
    <source>
        <dbReference type="ARBA" id="ARBA00023212"/>
    </source>
</evidence>
<keyword evidence="5" id="KW-0217">Developmental protein</keyword>
<comment type="similarity">
    <text evidence="3">Belongs to the protein kinase superfamily. STE Ser/Thr protein kinase family. STE20 subfamily.</text>
</comment>